<reference evidence="2 3" key="1">
    <citation type="journal article" date="2024" name="Commun. Biol.">
        <title>Comparative genomic analysis of thermophilic fungi reveals convergent evolutionary adaptations and gene losses.</title>
        <authorList>
            <person name="Steindorff A.S."/>
            <person name="Aguilar-Pontes M.V."/>
            <person name="Robinson A.J."/>
            <person name="Andreopoulos B."/>
            <person name="LaButti K."/>
            <person name="Kuo A."/>
            <person name="Mondo S."/>
            <person name="Riley R."/>
            <person name="Otillar R."/>
            <person name="Haridas S."/>
            <person name="Lipzen A."/>
            <person name="Grimwood J."/>
            <person name="Schmutz J."/>
            <person name="Clum A."/>
            <person name="Reid I.D."/>
            <person name="Moisan M.C."/>
            <person name="Butler G."/>
            <person name="Nguyen T.T.M."/>
            <person name="Dewar K."/>
            <person name="Conant G."/>
            <person name="Drula E."/>
            <person name="Henrissat B."/>
            <person name="Hansel C."/>
            <person name="Singer S."/>
            <person name="Hutchinson M.I."/>
            <person name="de Vries R.P."/>
            <person name="Natvig D.O."/>
            <person name="Powell A.J."/>
            <person name="Tsang A."/>
            <person name="Grigoriev I.V."/>
        </authorList>
    </citation>
    <scope>NUCLEOTIDE SEQUENCE [LARGE SCALE GENOMIC DNA]</scope>
    <source>
        <strain evidence="2 3">ATCC 24622</strain>
    </source>
</reference>
<dbReference type="Proteomes" id="UP001586593">
    <property type="component" value="Unassembled WGS sequence"/>
</dbReference>
<dbReference type="InterPro" id="IPR053203">
    <property type="entry name" value="Cisplatin_resist-associated"/>
</dbReference>
<dbReference type="PANTHER" id="PTHR34693:SF2">
    <property type="entry name" value="DUF3602 DOMAIN-CONTAINING PROTEIN"/>
    <property type="match status" value="1"/>
</dbReference>
<evidence type="ECO:0000313" key="2">
    <source>
        <dbReference type="EMBL" id="KAL1878802.1"/>
    </source>
</evidence>
<feature type="region of interest" description="Disordered" evidence="1">
    <location>
        <begin position="1"/>
        <end position="72"/>
    </location>
</feature>
<gene>
    <name evidence="2" type="ORF">VTK73DRAFT_7559</name>
</gene>
<evidence type="ECO:0000313" key="3">
    <source>
        <dbReference type="Proteomes" id="UP001586593"/>
    </source>
</evidence>
<name>A0ABR3XTE5_9PEZI</name>
<keyword evidence="3" id="KW-1185">Reference proteome</keyword>
<organism evidence="2 3">
    <name type="scientific">Phialemonium thermophilum</name>
    <dbReference type="NCBI Taxonomy" id="223376"/>
    <lineage>
        <taxon>Eukaryota</taxon>
        <taxon>Fungi</taxon>
        <taxon>Dikarya</taxon>
        <taxon>Ascomycota</taxon>
        <taxon>Pezizomycotina</taxon>
        <taxon>Sordariomycetes</taxon>
        <taxon>Sordariomycetidae</taxon>
        <taxon>Cephalothecales</taxon>
        <taxon>Cephalothecaceae</taxon>
        <taxon>Phialemonium</taxon>
    </lineage>
</organism>
<proteinExistence type="predicted"/>
<comment type="caution">
    <text evidence="2">The sequence shown here is derived from an EMBL/GenBank/DDBJ whole genome shotgun (WGS) entry which is preliminary data.</text>
</comment>
<sequence>MPSTYTINEPHPTVPQNSYTHSGRGGAGNTFRAPATTPSTGIPTRSKPHPQPPVKSSGRFYSGRGGAGNVHSASARLPALSLDEEYARASAREKASIVHVGRGGAGNIISSGGGSLAGAAPLERKYSTSSSVSSADSHASTRSRLWGRLTGALH</sequence>
<evidence type="ECO:0000256" key="1">
    <source>
        <dbReference type="SAM" id="MobiDB-lite"/>
    </source>
</evidence>
<protein>
    <submittedName>
        <fullName evidence="2">Uncharacterized protein</fullName>
    </submittedName>
</protein>
<dbReference type="InterPro" id="IPR022024">
    <property type="entry name" value="DUF3602"/>
</dbReference>
<dbReference type="Pfam" id="PF12223">
    <property type="entry name" value="DUF3602"/>
    <property type="match status" value="1"/>
</dbReference>
<accession>A0ABR3XTE5</accession>
<dbReference type="PANTHER" id="PTHR34693">
    <property type="entry name" value="PROTEIN PAR32"/>
    <property type="match status" value="1"/>
</dbReference>
<dbReference type="EMBL" id="JAZHXJ010000049">
    <property type="protein sequence ID" value="KAL1878802.1"/>
    <property type="molecule type" value="Genomic_DNA"/>
</dbReference>